<sequence length="248" mass="28676">MSGIERVVREYRFRLARTQEDRDRVFALRYEVFNRELEYRLSEDRVRQLEKDEHDEVADLCFIEHIRTRTMVGCVRLVVPDEEKGEGFEHLPIEHHCGNGLLDSLSSIGNLSRRYLCEVSRLAIHRRFRSRKVTGETTGEVPHDPDGEVGDRMIGVSLFLASTAMVGLTGRHHVLAFMEPKFPRLLARSGLIFRQASEMFDICGRRAAYYIDQRQAVENMSPALRGLYRHIHGELQAQYDEKASSAVR</sequence>
<dbReference type="EMBL" id="RBIN01000004">
    <property type="protein sequence ID" value="RKR04389.1"/>
    <property type="molecule type" value="Genomic_DNA"/>
</dbReference>
<gene>
    <name evidence="1" type="ORF">C7446_1596</name>
</gene>
<accession>A0A420WXA6</accession>
<comment type="caution">
    <text evidence="1">The sequence shown here is derived from an EMBL/GenBank/DDBJ whole genome shotgun (WGS) entry which is preliminary data.</text>
</comment>
<protein>
    <submittedName>
        <fullName evidence="1">N-acyl amino acid synthase of PEP-CTERM/exosortase system</fullName>
    </submittedName>
</protein>
<dbReference type="RefSeq" id="WP_121172549.1">
    <property type="nucleotide sequence ID" value="NZ_RBIN01000004.1"/>
</dbReference>
<dbReference type="Pfam" id="PF13444">
    <property type="entry name" value="Acetyltransf_5"/>
    <property type="match status" value="1"/>
</dbReference>
<organism evidence="1 2">
    <name type="scientific">Kushneria sinocarnis</name>
    <dbReference type="NCBI Taxonomy" id="595502"/>
    <lineage>
        <taxon>Bacteria</taxon>
        <taxon>Pseudomonadati</taxon>
        <taxon>Pseudomonadota</taxon>
        <taxon>Gammaproteobacteria</taxon>
        <taxon>Oceanospirillales</taxon>
        <taxon>Halomonadaceae</taxon>
        <taxon>Kushneria</taxon>
    </lineage>
</organism>
<dbReference type="Gene3D" id="3.40.630.30">
    <property type="match status" value="1"/>
</dbReference>
<dbReference type="InterPro" id="IPR016181">
    <property type="entry name" value="Acyl_CoA_acyltransferase"/>
</dbReference>
<evidence type="ECO:0000313" key="1">
    <source>
        <dbReference type="EMBL" id="RKR04389.1"/>
    </source>
</evidence>
<reference evidence="1 2" key="1">
    <citation type="submission" date="2018-10" db="EMBL/GenBank/DDBJ databases">
        <title>Genomic Encyclopedia of Type Strains, Phase IV (KMG-IV): sequencing the most valuable type-strain genomes for metagenomic binning, comparative biology and taxonomic classification.</title>
        <authorList>
            <person name="Goeker M."/>
        </authorList>
    </citation>
    <scope>NUCLEOTIDE SEQUENCE [LARGE SCALE GENOMIC DNA]</scope>
    <source>
        <strain evidence="1 2">DSM 23229</strain>
    </source>
</reference>
<evidence type="ECO:0000313" key="2">
    <source>
        <dbReference type="Proteomes" id="UP000281975"/>
    </source>
</evidence>
<dbReference type="NCBIfam" id="TIGR03694">
    <property type="entry name" value="exosort_acyl"/>
    <property type="match status" value="1"/>
</dbReference>
<dbReference type="OrthoDB" id="582214at2"/>
<dbReference type="Proteomes" id="UP000281975">
    <property type="component" value="Unassembled WGS sequence"/>
</dbReference>
<proteinExistence type="predicted"/>
<dbReference type="AlphaFoldDB" id="A0A420WXA6"/>
<keyword evidence="2" id="KW-1185">Reference proteome</keyword>
<dbReference type="SUPFAM" id="SSF55729">
    <property type="entry name" value="Acyl-CoA N-acyltransferases (Nat)"/>
    <property type="match status" value="1"/>
</dbReference>
<dbReference type="InterPro" id="IPR022484">
    <property type="entry name" value="PEP-CTERM/exosrtase_acylTfrase"/>
</dbReference>
<name>A0A420WXA6_9GAMM</name>